<gene>
    <name evidence="3" type="ORF">CU097_005670</name>
</gene>
<comment type="caution">
    <text evidence="3">The sequence shown here is derived from an EMBL/GenBank/DDBJ whole genome shotgun (WGS) entry which is preliminary data.</text>
</comment>
<accession>A0A367KGA5</accession>
<evidence type="ECO:0000259" key="2">
    <source>
        <dbReference type="PROSITE" id="PS50010"/>
    </source>
</evidence>
<dbReference type="Gene3D" id="2.30.29.30">
    <property type="entry name" value="Pleckstrin-homology domain (PH domain)/Phosphotyrosine-binding domain (PTB)"/>
    <property type="match status" value="1"/>
</dbReference>
<dbReference type="PROSITE" id="PS50010">
    <property type="entry name" value="DH_2"/>
    <property type="match status" value="1"/>
</dbReference>
<organism evidence="3 4">
    <name type="scientific">Rhizopus azygosporus</name>
    <name type="common">Rhizopus microsporus var. azygosporus</name>
    <dbReference type="NCBI Taxonomy" id="86630"/>
    <lineage>
        <taxon>Eukaryota</taxon>
        <taxon>Fungi</taxon>
        <taxon>Fungi incertae sedis</taxon>
        <taxon>Mucoromycota</taxon>
        <taxon>Mucoromycotina</taxon>
        <taxon>Mucoromycetes</taxon>
        <taxon>Mucorales</taxon>
        <taxon>Mucorineae</taxon>
        <taxon>Rhizopodaceae</taxon>
        <taxon>Rhizopus</taxon>
    </lineage>
</organism>
<evidence type="ECO:0000256" key="1">
    <source>
        <dbReference type="SAM" id="Coils"/>
    </source>
</evidence>
<dbReference type="SUPFAM" id="SSF48065">
    <property type="entry name" value="DBL homology domain (DH-domain)"/>
    <property type="match status" value="1"/>
</dbReference>
<dbReference type="OrthoDB" id="1716625at2759"/>
<keyword evidence="1" id="KW-0175">Coiled coil</keyword>
<feature type="domain" description="DH" evidence="2">
    <location>
        <begin position="149"/>
        <end position="309"/>
    </location>
</feature>
<dbReference type="PANTHER" id="PTHR12673">
    <property type="entry name" value="FACIOGENITAL DYSPLASIA PROTEIN"/>
    <property type="match status" value="1"/>
</dbReference>
<dbReference type="SMART" id="SM00325">
    <property type="entry name" value="RhoGEF"/>
    <property type="match status" value="1"/>
</dbReference>
<dbReference type="Proteomes" id="UP000252139">
    <property type="component" value="Unassembled WGS sequence"/>
</dbReference>
<dbReference type="GO" id="GO:0005085">
    <property type="term" value="F:guanyl-nucleotide exchange factor activity"/>
    <property type="evidence" value="ECO:0007669"/>
    <property type="project" value="InterPro"/>
</dbReference>
<dbReference type="GO" id="GO:0005737">
    <property type="term" value="C:cytoplasm"/>
    <property type="evidence" value="ECO:0007669"/>
    <property type="project" value="TreeGrafter"/>
</dbReference>
<dbReference type="AlphaFoldDB" id="A0A367KGA5"/>
<dbReference type="PANTHER" id="PTHR12673:SF159">
    <property type="entry name" value="LD03170P"/>
    <property type="match status" value="1"/>
</dbReference>
<dbReference type="InterPro" id="IPR051092">
    <property type="entry name" value="FYVE_RhoGEF_PH"/>
</dbReference>
<protein>
    <recommendedName>
        <fullName evidence="2">DH domain-containing protein</fullName>
    </recommendedName>
</protein>
<dbReference type="Gene3D" id="1.20.900.10">
    <property type="entry name" value="Dbl homology (DH) domain"/>
    <property type="match status" value="2"/>
</dbReference>
<dbReference type="EMBL" id="PJQL01000022">
    <property type="protein sequence ID" value="RCI01160.1"/>
    <property type="molecule type" value="Genomic_DNA"/>
</dbReference>
<dbReference type="Pfam" id="PF00621">
    <property type="entry name" value="RhoGEF"/>
    <property type="match status" value="1"/>
</dbReference>
<reference evidence="3 4" key="1">
    <citation type="journal article" date="2018" name="G3 (Bethesda)">
        <title>Phylogenetic and Phylogenomic Definition of Rhizopus Species.</title>
        <authorList>
            <person name="Gryganskyi A.P."/>
            <person name="Golan J."/>
            <person name="Dolatabadi S."/>
            <person name="Mondo S."/>
            <person name="Robb S."/>
            <person name="Idnurm A."/>
            <person name="Muszewska A."/>
            <person name="Steczkiewicz K."/>
            <person name="Masonjones S."/>
            <person name="Liao H.L."/>
            <person name="Gajdeczka M.T."/>
            <person name="Anike F."/>
            <person name="Vuek A."/>
            <person name="Anishchenko I.M."/>
            <person name="Voigt K."/>
            <person name="de Hoog G.S."/>
            <person name="Smith M.E."/>
            <person name="Heitman J."/>
            <person name="Vilgalys R."/>
            <person name="Stajich J.E."/>
        </authorList>
    </citation>
    <scope>NUCLEOTIDE SEQUENCE [LARGE SCALE GENOMIC DNA]</scope>
    <source>
        <strain evidence="3 4">CBS 357.93</strain>
    </source>
</reference>
<name>A0A367KGA5_RHIAZ</name>
<dbReference type="InterPro" id="IPR035899">
    <property type="entry name" value="DBL_dom_sf"/>
</dbReference>
<sequence length="686" mass="78447">MGNKTVVNDIVSLRFSKPHHADGVRKKVHNAKPSRVGKKTREAIKKNFAFIANVSSISTLLKSNSAHSLHYIKSGSIKSFPSEEEEQATHSKLTAFLGTGLGMNAYPDCMCQESNAAPMLNIDHQPKTWRDGLSDQPTDALCFTAKQARYQELVYEIITTEQVYVDDLILIHEIFIKDALEWGGLLFPVERLFKSIKSITELHWKLHMLPKLELYFSYFRDFERANALIQESIRCQDEFGSFIQRRSAWSECKSLPMSAYLLKPIQRIMKYPLFFKSLSECLDPNDTEASRIAFFLEELDKLLRNLEQERKEAEEFLKLEDLSSRIKGLEGSTIHIAEPKRKLIYEGYLTIIPCSNQQQLLLSKMSSSTISFASTAETPKLRRRNSTFNISSRKHDRAYVFLFNDLIVCTRERSRKRSLAVDERGFAIMPSKGSYYGPSPDSLFEIIHSPGKLTMVNRHVTRETSPVSRRPSRKGSTFFQSLRRYGNRIIDEDASTDTLDPPSPLSLSQHSLSFLSPEVSQPSTEEHPLQFICSIATRNLTNITFEAETEELKNTWCDCLESVLKEHVQREDIIPQSIGQLTPIQIPNTAFSIESSSSPELLEFSITSDTSEDVRDMEVDMEHALYIQETEQSHYKHLRNEPLPSLINRLNSFDNDDFYNTLLNDFSIPSSQIITSEQNTTKPFAQ</sequence>
<dbReference type="InterPro" id="IPR000219">
    <property type="entry name" value="DH_dom"/>
</dbReference>
<proteinExistence type="predicted"/>
<feature type="coiled-coil region" evidence="1">
    <location>
        <begin position="292"/>
        <end position="323"/>
    </location>
</feature>
<dbReference type="STRING" id="86630.A0A367KGA5"/>
<dbReference type="InterPro" id="IPR011993">
    <property type="entry name" value="PH-like_dom_sf"/>
</dbReference>
<evidence type="ECO:0000313" key="3">
    <source>
        <dbReference type="EMBL" id="RCI01160.1"/>
    </source>
</evidence>
<keyword evidence="4" id="KW-1185">Reference proteome</keyword>
<dbReference type="SUPFAM" id="SSF50729">
    <property type="entry name" value="PH domain-like"/>
    <property type="match status" value="1"/>
</dbReference>
<evidence type="ECO:0000313" key="4">
    <source>
        <dbReference type="Proteomes" id="UP000252139"/>
    </source>
</evidence>